<keyword evidence="9" id="KW-0732">Signal</keyword>
<dbReference type="Gene3D" id="2.60.40.4060">
    <property type="entry name" value="Reeler domain"/>
    <property type="match status" value="1"/>
</dbReference>
<keyword evidence="2" id="KW-0813">Transport</keyword>
<accession>A0A090M328</accession>
<evidence type="ECO:0000259" key="10">
    <source>
        <dbReference type="PROSITE" id="PS50939"/>
    </source>
</evidence>
<dbReference type="KEGG" id="ota:OT_ostta07g00960"/>
<dbReference type="InterPro" id="IPR042307">
    <property type="entry name" value="Reeler_sf"/>
</dbReference>
<dbReference type="AlphaFoldDB" id="A0A090M328"/>
<feature type="domain" description="Cytochrome b561" evidence="10">
    <location>
        <begin position="205"/>
        <end position="396"/>
    </location>
</feature>
<feature type="transmembrane region" description="Helical" evidence="8">
    <location>
        <begin position="341"/>
        <end position="360"/>
    </location>
</feature>
<dbReference type="CDD" id="cd08544">
    <property type="entry name" value="Reeler"/>
    <property type="match status" value="1"/>
</dbReference>
<dbReference type="InParanoid" id="A0A090M328"/>
<dbReference type="PROSITE" id="PS51257">
    <property type="entry name" value="PROKAR_LIPOPROTEIN"/>
    <property type="match status" value="1"/>
</dbReference>
<dbReference type="GeneID" id="9836843"/>
<dbReference type="Gene3D" id="1.20.120.1770">
    <property type="match status" value="1"/>
</dbReference>
<evidence type="ECO:0000256" key="7">
    <source>
        <dbReference type="ARBA" id="ARBA00023180"/>
    </source>
</evidence>
<keyword evidence="5 8" id="KW-1133">Transmembrane helix</keyword>
<evidence type="ECO:0000313" key="11">
    <source>
        <dbReference type="EMBL" id="CEF98606.1"/>
    </source>
</evidence>
<comment type="caution">
    <text evidence="11">The sequence shown here is derived from an EMBL/GenBank/DDBJ whole genome shotgun (WGS) entry which is preliminary data.</text>
</comment>
<dbReference type="EMBL" id="CAID01000007">
    <property type="protein sequence ID" value="CEF98606.1"/>
    <property type="molecule type" value="Genomic_DNA"/>
</dbReference>
<dbReference type="STRING" id="70448.A0A090M328"/>
<evidence type="ECO:0000256" key="3">
    <source>
        <dbReference type="ARBA" id="ARBA00022692"/>
    </source>
</evidence>
<dbReference type="PROSITE" id="PS50939">
    <property type="entry name" value="CYTOCHROME_B561"/>
    <property type="match status" value="1"/>
</dbReference>
<reference evidence="12" key="1">
    <citation type="journal article" date="2006" name="Proc. Natl. Acad. Sci. U.S.A.">
        <title>Genome analysis of the smallest free-living eukaryote Ostreococcus tauri unveils many unique features.</title>
        <authorList>
            <person name="Derelle E."/>
            <person name="Ferraz C."/>
            <person name="Rombauts S."/>
            <person name="Rouze P."/>
            <person name="Worden A.Z."/>
            <person name="Robbens S."/>
            <person name="Partensky F."/>
            <person name="Degroeve S."/>
            <person name="Echeynie S."/>
            <person name="Cooke R."/>
            <person name="Saeys Y."/>
            <person name="Wuyts J."/>
            <person name="Jabbari K."/>
            <person name="Bowler C."/>
            <person name="Panaud O."/>
            <person name="Piegu B."/>
            <person name="Ball S.G."/>
            <person name="Ral J.-P."/>
            <person name="Bouget F.-Y."/>
            <person name="Piganeau G."/>
            <person name="De Baets B."/>
            <person name="Picard A."/>
            <person name="Delseny M."/>
            <person name="Demaille J."/>
            <person name="Van de Peer Y."/>
            <person name="Moreau H."/>
        </authorList>
    </citation>
    <scope>NUCLEOTIDE SEQUENCE [LARGE SCALE GENOMIC DNA]</scope>
    <source>
        <strain evidence="12">OTTH 0595 / CCAP 157/2 / RCC745</strain>
    </source>
</reference>
<evidence type="ECO:0000256" key="6">
    <source>
        <dbReference type="ARBA" id="ARBA00023136"/>
    </source>
</evidence>
<dbReference type="GO" id="GO:0016020">
    <property type="term" value="C:membrane"/>
    <property type="evidence" value="ECO:0007669"/>
    <property type="project" value="UniProtKB-SubCell"/>
</dbReference>
<dbReference type="Proteomes" id="UP000009170">
    <property type="component" value="Unassembled WGS sequence"/>
</dbReference>
<feature type="signal peptide" evidence="9">
    <location>
        <begin position="1"/>
        <end position="25"/>
    </location>
</feature>
<evidence type="ECO:0000256" key="5">
    <source>
        <dbReference type="ARBA" id="ARBA00022989"/>
    </source>
</evidence>
<evidence type="ECO:0000313" key="12">
    <source>
        <dbReference type="Proteomes" id="UP000009170"/>
    </source>
</evidence>
<proteinExistence type="predicted"/>
<dbReference type="InterPro" id="IPR002861">
    <property type="entry name" value="Reeler_dom"/>
</dbReference>
<evidence type="ECO:0000256" key="1">
    <source>
        <dbReference type="ARBA" id="ARBA00004370"/>
    </source>
</evidence>
<gene>
    <name evidence="11" type="ORF">OT_ostta07g00960</name>
</gene>
<organism evidence="11 12">
    <name type="scientific">Ostreococcus tauri</name>
    <name type="common">Marine green alga</name>
    <dbReference type="NCBI Taxonomy" id="70448"/>
    <lineage>
        <taxon>Eukaryota</taxon>
        <taxon>Viridiplantae</taxon>
        <taxon>Chlorophyta</taxon>
        <taxon>Mamiellophyceae</taxon>
        <taxon>Mamiellales</taxon>
        <taxon>Bathycoccaceae</taxon>
        <taxon>Ostreococcus</taxon>
    </lineage>
</organism>
<dbReference type="CDD" id="cd08760">
    <property type="entry name" value="Cyt_b561_FRRS1_like"/>
    <property type="match status" value="1"/>
</dbReference>
<feature type="transmembrane region" description="Helical" evidence="8">
    <location>
        <begin position="238"/>
        <end position="259"/>
    </location>
</feature>
<keyword evidence="12" id="KW-1185">Reference proteome</keyword>
<name>A0A090M328_OSTTA</name>
<dbReference type="PANTHER" id="PTHR23130">
    <property type="entry name" value="CYTOCHROME B561 AND DOMON DOMAIN-CONTAINING PROTEIN"/>
    <property type="match status" value="1"/>
</dbReference>
<evidence type="ECO:0000256" key="8">
    <source>
        <dbReference type="SAM" id="Phobius"/>
    </source>
</evidence>
<comment type="subcellular location">
    <subcellularLocation>
        <location evidence="1">Membrane</location>
    </subcellularLocation>
</comment>
<evidence type="ECO:0000256" key="2">
    <source>
        <dbReference type="ARBA" id="ARBA00022448"/>
    </source>
</evidence>
<dbReference type="RefSeq" id="XP_003080194.2">
    <property type="nucleotide sequence ID" value="XM_003080146.2"/>
</dbReference>
<dbReference type="SMART" id="SM00665">
    <property type="entry name" value="B561"/>
    <property type="match status" value="1"/>
</dbReference>
<keyword evidence="6 8" id="KW-0472">Membrane</keyword>
<feature type="transmembrane region" description="Helical" evidence="8">
    <location>
        <begin position="375"/>
        <end position="394"/>
    </location>
</feature>
<dbReference type="Pfam" id="PF02014">
    <property type="entry name" value="Reeler"/>
    <property type="match status" value="1"/>
</dbReference>
<evidence type="ECO:0000256" key="4">
    <source>
        <dbReference type="ARBA" id="ARBA00022982"/>
    </source>
</evidence>
<evidence type="ECO:0000256" key="9">
    <source>
        <dbReference type="SAM" id="SignalP"/>
    </source>
</evidence>
<reference evidence="11 12" key="2">
    <citation type="journal article" date="2014" name="BMC Genomics">
        <title>An improved genome of the model marine alga Ostreococcus tauri unfolds by assessing Illumina de novo assemblies.</title>
        <authorList>
            <person name="Blanc-Mathieu R."/>
            <person name="Verhelst B."/>
            <person name="Derelle E."/>
            <person name="Rombauts S."/>
            <person name="Bouget F.Y."/>
            <person name="Carre I."/>
            <person name="Chateau A."/>
            <person name="Eyre-Walker A."/>
            <person name="Grimsley N."/>
            <person name="Moreau H."/>
            <person name="Piegu B."/>
            <person name="Rivals E."/>
            <person name="Schackwitz W."/>
            <person name="Van de Peer Y."/>
            <person name="Piganeau G."/>
        </authorList>
    </citation>
    <scope>NUCLEOTIDE SEQUENCE [LARGE SCALE GENOMIC DNA]</scope>
    <source>
        <strain evidence="12">OTTH 0595 / CCAP 157/2 / RCC745</strain>
    </source>
</reference>
<dbReference type="OrthoDB" id="19261at2759"/>
<feature type="chain" id="PRO_5001860176" evidence="9">
    <location>
        <begin position="26"/>
        <end position="412"/>
    </location>
</feature>
<feature type="transmembrane region" description="Helical" evidence="8">
    <location>
        <begin position="310"/>
        <end position="329"/>
    </location>
</feature>
<dbReference type="InterPro" id="IPR006593">
    <property type="entry name" value="Cyt_b561/ferric_Rdtase_TM"/>
</dbReference>
<protein>
    <submittedName>
        <fullName evidence="11">Cytochrome b561/ferric reductase transmembrane</fullName>
    </submittedName>
</protein>
<sequence length="412" mass="43497">MAHRARAFVLCTLALILRGATRAHAFGNGAGSCAHGGVGHGASETSGGGDIFSIVIGASGVDVPSATVPVGVKSVSGKTFKGFLLRVVRDDDGVAVGSFGEDMPSGTRRADGCERFATHARSHIRGYEESVMPWIVPTLDVGTRVRFEATIVVSYSVWYTATRTVVVGDGDADEGVKYDETRAPARAPGGAKAPSVDAALAGGWTGESPKDGAVKARDVGVVRTAEDVDQGRRLSDAAVVHGAVMSIAWLIVSPGASLIARYGKKYDPWWFRAHRNAQCVALGVTVVAAYVICAARGWDKPWGPHGKYGLIVILLGAIQLFGGFIRKNVPRPEFRRWHRALGVGTSALAAYNCTIGAGMLKRLEAVRDPNSSASAAPHLVNLCLFAVAVVSVLLESHRRDATRRNKSVKSMV</sequence>
<dbReference type="PANTHER" id="PTHR23130:SF159">
    <property type="entry name" value="OS08G0335600 PROTEIN"/>
    <property type="match status" value="1"/>
</dbReference>
<feature type="transmembrane region" description="Helical" evidence="8">
    <location>
        <begin position="279"/>
        <end position="298"/>
    </location>
</feature>
<keyword evidence="4" id="KW-0249">Electron transport</keyword>
<keyword evidence="3 8" id="KW-0812">Transmembrane</keyword>
<keyword evidence="7" id="KW-0325">Glycoprotein</keyword>